<dbReference type="Proteomes" id="UP000029444">
    <property type="component" value="Unassembled WGS sequence"/>
</dbReference>
<dbReference type="Gene3D" id="3.40.50.720">
    <property type="entry name" value="NAD(P)-binding Rossmann-like Domain"/>
    <property type="match status" value="1"/>
</dbReference>
<dbReference type="PANTHER" id="PTHR44154:SF1">
    <property type="entry name" value="QUINONE OXIDOREDUCTASE"/>
    <property type="match status" value="1"/>
</dbReference>
<evidence type="ECO:0000256" key="2">
    <source>
        <dbReference type="RuleBase" id="RU364000"/>
    </source>
</evidence>
<keyword evidence="1" id="KW-0521">NADP</keyword>
<dbReference type="EMBL" id="ARXV01000005">
    <property type="protein sequence ID" value="KGD65177.1"/>
    <property type="molecule type" value="Genomic_DNA"/>
</dbReference>
<proteinExistence type="inferred from homology"/>
<accession>A0A095SKU9</accession>
<dbReference type="GO" id="GO:0008270">
    <property type="term" value="F:zinc ion binding"/>
    <property type="evidence" value="ECO:0007669"/>
    <property type="project" value="InterPro"/>
</dbReference>
<dbReference type="InterPro" id="IPR013154">
    <property type="entry name" value="ADH-like_N"/>
</dbReference>
<evidence type="ECO:0000256" key="1">
    <source>
        <dbReference type="ARBA" id="ARBA00022857"/>
    </source>
</evidence>
<organism evidence="4 5">
    <name type="scientific">Alcanivorax nanhaiticus</name>
    <dbReference type="NCBI Taxonomy" id="1177154"/>
    <lineage>
        <taxon>Bacteria</taxon>
        <taxon>Pseudomonadati</taxon>
        <taxon>Pseudomonadota</taxon>
        <taxon>Gammaproteobacteria</taxon>
        <taxon>Oceanospirillales</taxon>
        <taxon>Alcanivoracaceae</taxon>
        <taxon>Alcanivorax</taxon>
    </lineage>
</organism>
<keyword evidence="2" id="KW-0479">Metal-binding</keyword>
<dbReference type="OrthoDB" id="9785812at2"/>
<dbReference type="SMART" id="SM00829">
    <property type="entry name" value="PKS_ER"/>
    <property type="match status" value="1"/>
</dbReference>
<dbReference type="InterPro" id="IPR051603">
    <property type="entry name" value="Zinc-ADH_QOR/CCCR"/>
</dbReference>
<reference evidence="4 5" key="1">
    <citation type="submission" date="2012-09" db="EMBL/GenBank/DDBJ databases">
        <title>Genome Sequence of alkane-degrading Bacterium Alcanivorax sp. 19-m-6.</title>
        <authorList>
            <person name="Lai Q."/>
            <person name="Shao Z."/>
        </authorList>
    </citation>
    <scope>NUCLEOTIDE SEQUENCE [LARGE SCALE GENOMIC DNA]</scope>
    <source>
        <strain evidence="4 5">19-m-6</strain>
    </source>
</reference>
<dbReference type="Gene3D" id="3.90.180.10">
    <property type="entry name" value="Medium-chain alcohol dehydrogenases, catalytic domain"/>
    <property type="match status" value="1"/>
</dbReference>
<dbReference type="PATRIC" id="fig|1177154.3.peg.1640"/>
<comment type="similarity">
    <text evidence="2">Belongs to the zinc-containing alcohol dehydrogenase family. Quinone oxidoreductase subfamily.</text>
</comment>
<dbReference type="NCBIfam" id="TIGR02817">
    <property type="entry name" value="adh_fam_1"/>
    <property type="match status" value="1"/>
</dbReference>
<protein>
    <recommendedName>
        <fullName evidence="2">Zinc-type alcohol dehydrogenase-like protein</fullName>
    </recommendedName>
</protein>
<keyword evidence="2" id="KW-0862">Zinc</keyword>
<dbReference type="AlphaFoldDB" id="A0A095SKU9"/>
<keyword evidence="2" id="KW-0560">Oxidoreductase</keyword>
<dbReference type="PANTHER" id="PTHR44154">
    <property type="entry name" value="QUINONE OXIDOREDUCTASE"/>
    <property type="match status" value="1"/>
</dbReference>
<name>A0A095SKU9_9GAMM</name>
<dbReference type="InterPro" id="IPR020843">
    <property type="entry name" value="ER"/>
</dbReference>
<dbReference type="GO" id="GO:0016491">
    <property type="term" value="F:oxidoreductase activity"/>
    <property type="evidence" value="ECO:0007669"/>
    <property type="project" value="UniProtKB-KW"/>
</dbReference>
<dbReference type="RefSeq" id="WP_035232096.1">
    <property type="nucleotide sequence ID" value="NZ_ARXV01000005.1"/>
</dbReference>
<evidence type="ECO:0000313" key="4">
    <source>
        <dbReference type="EMBL" id="KGD65177.1"/>
    </source>
</evidence>
<dbReference type="SUPFAM" id="SSF51735">
    <property type="entry name" value="NAD(P)-binding Rossmann-fold domains"/>
    <property type="match status" value="1"/>
</dbReference>
<dbReference type="InterPro" id="IPR014182">
    <property type="entry name" value="ADH_Zn_typ-1"/>
</dbReference>
<dbReference type="SUPFAM" id="SSF50129">
    <property type="entry name" value="GroES-like"/>
    <property type="match status" value="1"/>
</dbReference>
<gene>
    <name evidence="4" type="ORF">Y5S_01611</name>
</gene>
<comment type="caution">
    <text evidence="4">The sequence shown here is derived from an EMBL/GenBank/DDBJ whole genome shotgun (WGS) entry which is preliminary data.</text>
</comment>
<dbReference type="CDD" id="cd08252">
    <property type="entry name" value="AL_MDR"/>
    <property type="match status" value="1"/>
</dbReference>
<dbReference type="Pfam" id="PF08240">
    <property type="entry name" value="ADH_N"/>
    <property type="match status" value="1"/>
</dbReference>
<evidence type="ECO:0000259" key="3">
    <source>
        <dbReference type="SMART" id="SM00829"/>
    </source>
</evidence>
<keyword evidence="5" id="KW-1185">Reference proteome</keyword>
<evidence type="ECO:0000313" key="5">
    <source>
        <dbReference type="Proteomes" id="UP000029444"/>
    </source>
</evidence>
<dbReference type="eggNOG" id="COG0604">
    <property type="taxonomic scope" value="Bacteria"/>
</dbReference>
<dbReference type="InterPro" id="IPR036291">
    <property type="entry name" value="NAD(P)-bd_dom_sf"/>
</dbReference>
<sequence>MRAIGFNQPRAIDDVHALEDIQLDLPSPGPRDLLVAVQAVSVNPIDTKLRQRPLDQPGYRVLGFDAAGVVEAVGSEVSGFQKGDRVWYAGAVQRQGSNAEHQCVDERLVAHKPNSLGMQEAAALPLTALTAWEALEDQLGFHPGECEGKTLLVIGGAGGVGSIAIQLAAKHFGLRVIATAGRDTSANWCEAMGAHALVDYREPIAPQLETLGVPQIDGIFITQNLDDYWQTACQVIAPLGGICAIVDARGPLDLNPLKPKSARFSWEFMFTRAMFAQDMQRQGDILAQLSKLVDTGTIQTTLSEGMGAINADNLKAAHKRLEEGSTIGKLVLAGWE</sequence>
<dbReference type="STRING" id="1177154.Y5S_01611"/>
<feature type="domain" description="Enoyl reductase (ER)" evidence="3">
    <location>
        <begin position="10"/>
        <end position="332"/>
    </location>
</feature>
<dbReference type="InterPro" id="IPR011032">
    <property type="entry name" value="GroES-like_sf"/>
</dbReference>
<dbReference type="Pfam" id="PF13602">
    <property type="entry name" value="ADH_zinc_N_2"/>
    <property type="match status" value="1"/>
</dbReference>